<dbReference type="HOGENOM" id="CLU_091659_0_0_9"/>
<organism evidence="2 3">
    <name type="scientific">Coprobacillus cateniformis</name>
    <dbReference type="NCBI Taxonomy" id="100884"/>
    <lineage>
        <taxon>Bacteria</taxon>
        <taxon>Bacillati</taxon>
        <taxon>Bacillota</taxon>
        <taxon>Erysipelotrichia</taxon>
        <taxon>Erysipelotrichales</taxon>
        <taxon>Coprobacillaceae</taxon>
        <taxon>Coprobacillus</taxon>
    </lineage>
</organism>
<gene>
    <name evidence="2" type="ORF">HMPREF9488_02864</name>
</gene>
<protein>
    <recommendedName>
        <fullName evidence="4">Transport protein</fullName>
    </recommendedName>
</protein>
<evidence type="ECO:0008006" key="4">
    <source>
        <dbReference type="Google" id="ProtNLM"/>
    </source>
</evidence>
<proteinExistence type="predicted"/>
<keyword evidence="1" id="KW-0812">Transmembrane</keyword>
<dbReference type="AlphaFoldDB" id="E7GDM1"/>
<reference evidence="2 3" key="1">
    <citation type="submission" date="2010-12" db="EMBL/GenBank/DDBJ databases">
        <title>The Genome Sequence of Coprobacillus sp. strain 29_1.</title>
        <authorList>
            <consortium name="The Broad Institute Genome Sequencing Platform"/>
            <person name="Earl A."/>
            <person name="Ward D."/>
            <person name="Feldgarden M."/>
            <person name="Gevers D."/>
            <person name="Daigneault M."/>
            <person name="Sibley C.D."/>
            <person name="White A."/>
            <person name="Strauss J."/>
            <person name="Allen-Vercoe E."/>
            <person name="Young S.K."/>
            <person name="Zeng Q."/>
            <person name="Gargeya S."/>
            <person name="Fitzgerald M."/>
            <person name="Haas B."/>
            <person name="Abouelleil A."/>
            <person name="Alvarado L."/>
            <person name="Arachchi H.M."/>
            <person name="Berlin A."/>
            <person name="Brown A."/>
            <person name="Chapman S.B."/>
            <person name="Chen Z."/>
            <person name="Dunbar C."/>
            <person name="Freedman E."/>
            <person name="Gearin G."/>
            <person name="Gellesch M."/>
            <person name="Goldberg J."/>
            <person name="Griggs A."/>
            <person name="Gujja S."/>
            <person name="Heilman E."/>
            <person name="Heiman D."/>
            <person name="Howarth C."/>
            <person name="Larson L."/>
            <person name="Lui A."/>
            <person name="MacDonald P.J.P."/>
            <person name="Mehta T."/>
            <person name="Montmayeur A."/>
            <person name="Murphy C."/>
            <person name="Neiman D."/>
            <person name="Pearson M."/>
            <person name="Priest M."/>
            <person name="Roberts A."/>
            <person name="Saif S."/>
            <person name="Shea T."/>
            <person name="Shenoy N."/>
            <person name="Sisk P."/>
            <person name="Stolte C."/>
            <person name="Sykes S."/>
            <person name="White J."/>
            <person name="Yandava C."/>
            <person name="Nusbaum C."/>
            <person name="Birren B."/>
        </authorList>
    </citation>
    <scope>NUCLEOTIDE SEQUENCE [LARGE SCALE GENOMIC DNA]</scope>
    <source>
        <strain evidence="2 3">29_1</strain>
    </source>
</reference>
<feature type="transmembrane region" description="Helical" evidence="1">
    <location>
        <begin position="6"/>
        <end position="21"/>
    </location>
</feature>
<name>E7GDM1_9FIRM</name>
<comment type="caution">
    <text evidence="2">The sequence shown here is derived from an EMBL/GenBank/DDBJ whole genome shotgun (WGS) entry which is preliminary data.</text>
</comment>
<dbReference type="RefSeq" id="WP_008789951.1">
    <property type="nucleotide sequence ID" value="NZ_AKCB01000001.1"/>
</dbReference>
<dbReference type="Proteomes" id="UP000003157">
    <property type="component" value="Unassembled WGS sequence"/>
</dbReference>
<dbReference type="PANTHER" id="PTHR36111">
    <property type="entry name" value="INNER MEMBRANE PROTEIN-RELATED"/>
    <property type="match status" value="1"/>
</dbReference>
<dbReference type="PANTHER" id="PTHR36111:SF2">
    <property type="entry name" value="INNER MEMBRANE PROTEIN"/>
    <property type="match status" value="1"/>
</dbReference>
<feature type="transmembrane region" description="Helical" evidence="1">
    <location>
        <begin position="146"/>
        <end position="172"/>
    </location>
</feature>
<dbReference type="InterPro" id="IPR007563">
    <property type="entry name" value="DUF554"/>
</dbReference>
<dbReference type="Pfam" id="PF04474">
    <property type="entry name" value="DUF554"/>
    <property type="match status" value="1"/>
</dbReference>
<dbReference type="OrthoDB" id="9797976at2"/>
<dbReference type="STRING" id="100884.GCA_000269565_00528"/>
<evidence type="ECO:0000256" key="1">
    <source>
        <dbReference type="SAM" id="Phobius"/>
    </source>
</evidence>
<keyword evidence="1" id="KW-1133">Transmembrane helix</keyword>
<evidence type="ECO:0000313" key="2">
    <source>
        <dbReference type="EMBL" id="EFW03878.1"/>
    </source>
</evidence>
<keyword evidence="1" id="KW-0472">Membrane</keyword>
<dbReference type="GeneID" id="78228435"/>
<dbReference type="EMBL" id="ADKX01000042">
    <property type="protein sequence ID" value="EFW03878.1"/>
    <property type="molecule type" value="Genomic_DNA"/>
</dbReference>
<feature type="transmembrane region" description="Helical" evidence="1">
    <location>
        <begin position="100"/>
        <end position="126"/>
    </location>
</feature>
<sequence length="228" mass="24526">MLGTLINTMTVIGGSFIRLVVNKGIPERISQQMMRALGLCTLFIGVQGAFKGENTLIMIISMVIGVVIGESIDIDRRITEFVNRLEKKYMKKKEGQKHSIAEGLITSSLLFCVGSMTIVGCLNAGLMNDNTMLYTKSTLDFCSSMIFASTLGIGVMLSAAVVLVYQGGLTLLASLAAPLLTTSVINEMTCVGSLVIIATGLNLLGITKIKLMNYIPAMFLPILLCLFI</sequence>
<feature type="transmembrane region" description="Helical" evidence="1">
    <location>
        <begin position="184"/>
        <end position="205"/>
    </location>
</feature>
<keyword evidence="3" id="KW-1185">Reference proteome</keyword>
<evidence type="ECO:0000313" key="3">
    <source>
        <dbReference type="Proteomes" id="UP000003157"/>
    </source>
</evidence>
<accession>E7GDM1</accession>
<dbReference type="eggNOG" id="COG1811">
    <property type="taxonomic scope" value="Bacteria"/>
</dbReference>